<dbReference type="GeneID" id="65113197"/>
<dbReference type="CDD" id="cd00085">
    <property type="entry name" value="HNHc"/>
    <property type="match status" value="1"/>
</dbReference>
<evidence type="ECO:0000313" key="2">
    <source>
        <dbReference type="EMBL" id="AWH14825.1"/>
    </source>
</evidence>
<reference evidence="2 3" key="1">
    <citation type="submission" date="2018-04" db="EMBL/GenBank/DDBJ databases">
        <title>Complete genome sequences of new Aeromonas and Pseudomonas phages promising in phage therapy dedicated to aquaculture.</title>
        <authorList>
            <person name="Kolsut J."/>
            <person name="Wojcik E."/>
            <person name="Wojtasik A."/>
            <person name="Dastych J."/>
        </authorList>
    </citation>
    <scope>NUCLEOTIDE SEQUENCE [LARGE SCALE GENOMIC DNA]</scope>
</reference>
<dbReference type="Proteomes" id="UP000246321">
    <property type="component" value="Segment"/>
</dbReference>
<keyword evidence="2" id="KW-0378">Hydrolase</keyword>
<proteinExistence type="predicted"/>
<dbReference type="InterPro" id="IPR003615">
    <property type="entry name" value="HNH_nuc"/>
</dbReference>
<dbReference type="KEGG" id="vg:65113197"/>
<keyword evidence="2" id="KW-0540">Nuclease</keyword>
<dbReference type="RefSeq" id="YP_010095561.1">
    <property type="nucleotide sequence ID" value="NC_055746.1"/>
</dbReference>
<name>A0A2S1PE47_9CAUD</name>
<dbReference type="GO" id="GO:0004519">
    <property type="term" value="F:endonuclease activity"/>
    <property type="evidence" value="ECO:0007669"/>
    <property type="project" value="UniProtKB-KW"/>
</dbReference>
<sequence length="274" mass="32558">MDYLKIYNDLVYSRQTRGLNKKNLNFNSERHHIIPRCIGGTNDKNNLVLLTPREHYIAHLLLVKIYPDRHGLHSAVRRLVDVDCFGELSYVSNSRRYQILREKAAQANRDWWTTDDRRVVDIRNRLKARRREYMLEYHKNVDPDVKHETIRKIVEANKIAVANRSDEAANAMKEKMSIRAKSREKFECPWCKSYFQSQELSMRHGDKCKKHPSYVMTEKEQIFEDLNVTKHEAIAWQNLISRKAKKGDIIETTKHNVETWLIPFRAKRIRLGRS</sequence>
<accession>A0A2S1PE47</accession>
<feature type="domain" description="HNH nuclease" evidence="1">
    <location>
        <begin position="5"/>
        <end position="56"/>
    </location>
</feature>
<evidence type="ECO:0000259" key="1">
    <source>
        <dbReference type="SMART" id="SM00507"/>
    </source>
</evidence>
<keyword evidence="3" id="KW-1185">Reference proteome</keyword>
<protein>
    <submittedName>
        <fullName evidence="2">Putative HNH homing endonuclease</fullName>
    </submittedName>
</protein>
<dbReference type="SMART" id="SM00507">
    <property type="entry name" value="HNHc"/>
    <property type="match status" value="1"/>
</dbReference>
<dbReference type="EMBL" id="MH179476">
    <property type="protein sequence ID" value="AWH14825.1"/>
    <property type="molecule type" value="Genomic_DNA"/>
</dbReference>
<evidence type="ECO:0000313" key="3">
    <source>
        <dbReference type="Proteomes" id="UP000246321"/>
    </source>
</evidence>
<keyword evidence="2" id="KW-0255">Endonuclease</keyword>
<organism evidence="2 3">
    <name type="scientific">Aeromonas phage 50AhydR13PP</name>
    <dbReference type="NCBI Taxonomy" id="2163978"/>
    <lineage>
        <taxon>Viruses</taxon>
        <taxon>Duplodnaviria</taxon>
        <taxon>Heunggongvirae</taxon>
        <taxon>Uroviricota</taxon>
        <taxon>Caudoviricetes</taxon>
        <taxon>Pantevenvirales</taxon>
        <taxon>Straboviridae</taxon>
        <taxon>Tulanevirus</taxon>
        <taxon>Tulanevirus 50ahydr13pp</taxon>
    </lineage>
</organism>